<feature type="compositionally biased region" description="Low complexity" evidence="1">
    <location>
        <begin position="937"/>
        <end position="954"/>
    </location>
</feature>
<feature type="compositionally biased region" description="Pro residues" evidence="1">
    <location>
        <begin position="428"/>
        <end position="444"/>
    </location>
</feature>
<feature type="compositionally biased region" description="Basic and acidic residues" evidence="1">
    <location>
        <begin position="1028"/>
        <end position="1039"/>
    </location>
</feature>
<keyword evidence="3" id="KW-1185">Reference proteome</keyword>
<feature type="compositionally biased region" description="Low complexity" evidence="1">
    <location>
        <begin position="663"/>
        <end position="686"/>
    </location>
</feature>
<feature type="compositionally biased region" description="Basic and acidic residues" evidence="1">
    <location>
        <begin position="344"/>
        <end position="354"/>
    </location>
</feature>
<feature type="compositionally biased region" description="Basic and acidic residues" evidence="1">
    <location>
        <begin position="143"/>
        <end position="157"/>
    </location>
</feature>
<name>A0A4Y7SK81_COPMI</name>
<gene>
    <name evidence="2" type="ORF">FA13DRAFT_1522619</name>
</gene>
<evidence type="ECO:0000313" key="3">
    <source>
        <dbReference type="Proteomes" id="UP000298030"/>
    </source>
</evidence>
<feature type="compositionally biased region" description="Low complexity" evidence="1">
    <location>
        <begin position="1041"/>
        <end position="1051"/>
    </location>
</feature>
<feature type="compositionally biased region" description="Low complexity" evidence="1">
    <location>
        <begin position="286"/>
        <end position="307"/>
    </location>
</feature>
<dbReference type="STRING" id="71717.A0A4Y7SK81"/>
<feature type="compositionally biased region" description="Polar residues" evidence="1">
    <location>
        <begin position="334"/>
        <end position="343"/>
    </location>
</feature>
<feature type="compositionally biased region" description="Polar residues" evidence="1">
    <location>
        <begin position="967"/>
        <end position="987"/>
    </location>
</feature>
<protein>
    <submittedName>
        <fullName evidence="2">Uncharacterized protein</fullName>
    </submittedName>
</protein>
<dbReference type="OrthoDB" id="3132256at2759"/>
<feature type="region of interest" description="Disordered" evidence="1">
    <location>
        <begin position="543"/>
        <end position="588"/>
    </location>
</feature>
<feature type="compositionally biased region" description="Basic and acidic residues" evidence="1">
    <location>
        <begin position="1089"/>
        <end position="1099"/>
    </location>
</feature>
<feature type="region of interest" description="Disordered" evidence="1">
    <location>
        <begin position="605"/>
        <end position="1113"/>
    </location>
</feature>
<dbReference type="Proteomes" id="UP000298030">
    <property type="component" value="Unassembled WGS sequence"/>
</dbReference>
<feature type="compositionally biased region" description="Basic and acidic residues" evidence="1">
    <location>
        <begin position="1052"/>
        <end position="1070"/>
    </location>
</feature>
<proteinExistence type="predicted"/>
<evidence type="ECO:0000313" key="2">
    <source>
        <dbReference type="EMBL" id="TEB22171.1"/>
    </source>
</evidence>
<feature type="compositionally biased region" description="Acidic residues" evidence="1">
    <location>
        <begin position="355"/>
        <end position="365"/>
    </location>
</feature>
<feature type="compositionally biased region" description="Basic and acidic residues" evidence="1">
    <location>
        <begin position="415"/>
        <end position="427"/>
    </location>
</feature>
<feature type="region of interest" description="Disordered" evidence="1">
    <location>
        <begin position="46"/>
        <end position="506"/>
    </location>
</feature>
<feature type="compositionally biased region" description="Low complexity" evidence="1">
    <location>
        <begin position="579"/>
        <end position="588"/>
    </location>
</feature>
<feature type="compositionally biased region" description="Polar residues" evidence="1">
    <location>
        <begin position="492"/>
        <end position="501"/>
    </location>
</feature>
<dbReference type="EMBL" id="QPFP01000096">
    <property type="protein sequence ID" value="TEB22171.1"/>
    <property type="molecule type" value="Genomic_DNA"/>
</dbReference>
<organism evidence="2 3">
    <name type="scientific">Coprinellus micaceus</name>
    <name type="common">Glistening ink-cap mushroom</name>
    <name type="synonym">Coprinus micaceus</name>
    <dbReference type="NCBI Taxonomy" id="71717"/>
    <lineage>
        <taxon>Eukaryota</taxon>
        <taxon>Fungi</taxon>
        <taxon>Dikarya</taxon>
        <taxon>Basidiomycota</taxon>
        <taxon>Agaricomycotina</taxon>
        <taxon>Agaricomycetes</taxon>
        <taxon>Agaricomycetidae</taxon>
        <taxon>Agaricales</taxon>
        <taxon>Agaricineae</taxon>
        <taxon>Psathyrellaceae</taxon>
        <taxon>Coprinellus</taxon>
    </lineage>
</organism>
<reference evidence="2 3" key="1">
    <citation type="journal article" date="2019" name="Nat. Ecol. Evol.">
        <title>Megaphylogeny resolves global patterns of mushroom evolution.</title>
        <authorList>
            <person name="Varga T."/>
            <person name="Krizsan K."/>
            <person name="Foldi C."/>
            <person name="Dima B."/>
            <person name="Sanchez-Garcia M."/>
            <person name="Sanchez-Ramirez S."/>
            <person name="Szollosi G.J."/>
            <person name="Szarkandi J.G."/>
            <person name="Papp V."/>
            <person name="Albert L."/>
            <person name="Andreopoulos W."/>
            <person name="Angelini C."/>
            <person name="Antonin V."/>
            <person name="Barry K.W."/>
            <person name="Bougher N.L."/>
            <person name="Buchanan P."/>
            <person name="Buyck B."/>
            <person name="Bense V."/>
            <person name="Catcheside P."/>
            <person name="Chovatia M."/>
            <person name="Cooper J."/>
            <person name="Damon W."/>
            <person name="Desjardin D."/>
            <person name="Finy P."/>
            <person name="Geml J."/>
            <person name="Haridas S."/>
            <person name="Hughes K."/>
            <person name="Justo A."/>
            <person name="Karasinski D."/>
            <person name="Kautmanova I."/>
            <person name="Kiss B."/>
            <person name="Kocsube S."/>
            <person name="Kotiranta H."/>
            <person name="LaButti K.M."/>
            <person name="Lechner B.E."/>
            <person name="Liimatainen K."/>
            <person name="Lipzen A."/>
            <person name="Lukacs Z."/>
            <person name="Mihaltcheva S."/>
            <person name="Morgado L.N."/>
            <person name="Niskanen T."/>
            <person name="Noordeloos M.E."/>
            <person name="Ohm R.A."/>
            <person name="Ortiz-Santana B."/>
            <person name="Ovrebo C."/>
            <person name="Racz N."/>
            <person name="Riley R."/>
            <person name="Savchenko A."/>
            <person name="Shiryaev A."/>
            <person name="Soop K."/>
            <person name="Spirin V."/>
            <person name="Szebenyi C."/>
            <person name="Tomsovsky M."/>
            <person name="Tulloss R.E."/>
            <person name="Uehling J."/>
            <person name="Grigoriev I.V."/>
            <person name="Vagvolgyi C."/>
            <person name="Papp T."/>
            <person name="Martin F.M."/>
            <person name="Miettinen O."/>
            <person name="Hibbett D.S."/>
            <person name="Nagy L.G."/>
        </authorList>
    </citation>
    <scope>NUCLEOTIDE SEQUENCE [LARGE SCALE GENOMIC DNA]</scope>
    <source>
        <strain evidence="2 3">FP101781</strain>
    </source>
</reference>
<sequence length="1113" mass="117582">MDIDLSDERESTPLGKAVVEEYMPPKMRKKLRSRLLEDLRTNPRMESPVVVIDGDGAPVPDSTQTTPNPPPSASPSTSFAKLSLVTPVPIPADPISLLFSPPTQAESPSPCPTPSPLKNVSSRIPVSDVRDEPPPPPLPPAVMKEKERERERERERTGTPTTPTKSKFTKAKASPPTKVANKPEPAKPPPKKPAAKATTRGRSRKVIESEESSEEEGQIETQDEDEARMEVDGNVEIQVRGASPVPDTPASPSPPPASPSDKPSTAGSTPPPLPPPKAVRMKVTSKAKASSSKSQLAVAPAAKAAPAKGKKKKESTRPMPRVRLVSKKMDVPSLVSSEASTPNIEEKKVLPPENEKEDGEMDSEVQDPGATVEDRDVEMGEVVEHVERPEKEEEPRLPEEKAKSSPAPQETQPESVREPTPQEKEKSPTPPPPKAPTPPPPPPAKVKLSLKDFAARRKKQKEEEKLNPPPTRPTDSPVTPSTALGPSFAGGLSSTLATTMNGGAGMTKEVKLEQIQDIMMRAETPTTSGDEFGVPGLTMSPKTKAALAANKTRSASISSIVNQGPTRSPPFKSIMDTKSPSMSSAAPPPSVAAMAKALFYAPVTPTTSVPPTHNASMSSGFTGKAEVNPTAPTPTSPKVPRSIPQGATSISSVLRPPSPPSVSPSMPFSNVRAGSNPLKPLPSSSSITQRSPVIPSHSPALALNKRPQTSPGSTWPPRPYAPASRTTSNVVEDDAVSLGDSEDGSIPSSVSISMPPPQSGAPQSASSTTSFATQQAASPPPSTAGSFSSSTSSASFSSSATYRAPTPSNRVSAPSSASNVIPTGPASMRPAQIPDGPRRASFHAPKAPQPQPTTSAGKAPAQPRGDTVPSVAYTRVASTIPPPSSSTHAQPKKPPTGPASLIYRPSPSASASTGANADPPPRKLSPVAASTNPRPPSVESISNPNSNSSASSAPGRPIPVGPRSGVYNGSTQVYSQQSSDTQSQPRRGSTDPPPLSSSSPHDSANAYDREYARGDGYGPASSRAWRSPPRDIPRREWGERQQPSSSQSSQSYRRDEPVPYRMEFDDRDRGPPPQAQSYVSRGAPPTMPRAERLRREQMQREAQNQNGRGQWER</sequence>
<dbReference type="AlphaFoldDB" id="A0A4Y7SK81"/>
<feature type="compositionally biased region" description="Low complexity" evidence="1">
    <location>
        <begin position="760"/>
        <end position="800"/>
    </location>
</feature>
<feature type="compositionally biased region" description="Polar residues" evidence="1">
    <location>
        <begin position="806"/>
        <end position="821"/>
    </location>
</feature>
<feature type="compositionally biased region" description="Polar residues" evidence="1">
    <location>
        <begin position="551"/>
        <end position="566"/>
    </location>
</feature>
<feature type="compositionally biased region" description="Acidic residues" evidence="1">
    <location>
        <begin position="209"/>
        <end position="227"/>
    </location>
</feature>
<accession>A0A4Y7SK81</accession>
<feature type="compositionally biased region" description="Basic and acidic residues" evidence="1">
    <location>
        <begin position="372"/>
        <end position="403"/>
    </location>
</feature>
<feature type="compositionally biased region" description="Acidic residues" evidence="1">
    <location>
        <begin position="731"/>
        <end position="743"/>
    </location>
</feature>
<feature type="compositionally biased region" description="Pro residues" evidence="1">
    <location>
        <begin position="246"/>
        <end position="258"/>
    </location>
</feature>
<feature type="compositionally biased region" description="Low complexity" evidence="1">
    <location>
        <begin position="158"/>
        <end position="183"/>
    </location>
</feature>
<comment type="caution">
    <text evidence="2">The sequence shown here is derived from an EMBL/GenBank/DDBJ whole genome shotgun (WGS) entry which is preliminary data.</text>
</comment>
<feature type="compositionally biased region" description="Basic residues" evidence="1">
    <location>
        <begin position="189"/>
        <end position="204"/>
    </location>
</feature>
<feature type="compositionally biased region" description="Polar residues" evidence="1">
    <location>
        <begin position="1100"/>
        <end position="1113"/>
    </location>
</feature>
<feature type="compositionally biased region" description="Basic and acidic residues" evidence="1">
    <location>
        <begin position="449"/>
        <end position="466"/>
    </location>
</feature>
<evidence type="ECO:0000256" key="1">
    <source>
        <dbReference type="SAM" id="MobiDB-lite"/>
    </source>
</evidence>
<feature type="compositionally biased region" description="Polar residues" evidence="1">
    <location>
        <begin position="473"/>
        <end position="484"/>
    </location>
</feature>